<sequence length="482" mass="55169">MAGLHNIVKENEPDATCIKLAKVLIPRYTMWAAWKPNSARLLLWNTSQLDPYREKLSAVFALEGPDRTLQERGTLRQSSRGRFESLVSKTAPTEMVYLDRLLLAFDQSIEIGPETLHLFMNLCIEPGIENVRLQELRRLEAAAKLRSETKSKILKIYLQCGSDLDQWTKRMEAVTAVLPIMTEHQVLQVPYGHDLCLASHAKTILEIAQKTLYERLHMGRFSKNLTLRIQAFGLALLRSVWLHERLGSDVVLYLRNIPSAWEVEQAFHALKDIDSPRRDSRARELVTKLCGRSLTEPQSKLEMSIPRETFEEHPVWRRNIDTGRSLLRDALRQWCKSDMRLATACLEQSMEETDLIVQQIGENIRGNTDQVCVNIANLLGKWVSSSKPDVVHWCWRDLVLLMMQQRSPGLLEGRARELRDRSWNEWHQNLECLFGERHFTRLAGLGFTAAKVQSLTIQRASMKRATCPSVSTTSTDNSVSSG</sequence>
<accession>A0AAE0DCI8</accession>
<gene>
    <name evidence="1" type="ORF">CKAH01_02935</name>
</gene>
<dbReference type="AlphaFoldDB" id="A0AAE0DCI8"/>
<reference evidence="1" key="1">
    <citation type="submission" date="2023-02" db="EMBL/GenBank/DDBJ databases">
        <title>Colletotrichum kahawae CIFC_Que2 genome sequencing and assembly.</title>
        <authorList>
            <person name="Baroncelli R."/>
        </authorList>
    </citation>
    <scope>NUCLEOTIDE SEQUENCE</scope>
    <source>
        <strain evidence="1">CIFC_Que2</strain>
    </source>
</reference>
<evidence type="ECO:0000313" key="1">
    <source>
        <dbReference type="EMBL" id="KAK2779587.1"/>
    </source>
</evidence>
<name>A0AAE0DCI8_COLKA</name>
<organism evidence="1 2">
    <name type="scientific">Colletotrichum kahawae</name>
    <name type="common">Coffee berry disease fungus</name>
    <dbReference type="NCBI Taxonomy" id="34407"/>
    <lineage>
        <taxon>Eukaryota</taxon>
        <taxon>Fungi</taxon>
        <taxon>Dikarya</taxon>
        <taxon>Ascomycota</taxon>
        <taxon>Pezizomycotina</taxon>
        <taxon>Sordariomycetes</taxon>
        <taxon>Hypocreomycetidae</taxon>
        <taxon>Glomerellales</taxon>
        <taxon>Glomerellaceae</taxon>
        <taxon>Colletotrichum</taxon>
        <taxon>Colletotrichum gloeosporioides species complex</taxon>
    </lineage>
</organism>
<dbReference type="EMBL" id="VYYT01000002">
    <property type="protein sequence ID" value="KAK2779587.1"/>
    <property type="molecule type" value="Genomic_DNA"/>
</dbReference>
<dbReference type="Proteomes" id="UP001281614">
    <property type="component" value="Unassembled WGS sequence"/>
</dbReference>
<protein>
    <submittedName>
        <fullName evidence="1">Uncharacterized protein</fullName>
    </submittedName>
</protein>
<proteinExistence type="predicted"/>
<keyword evidence="2" id="KW-1185">Reference proteome</keyword>
<comment type="caution">
    <text evidence="1">The sequence shown here is derived from an EMBL/GenBank/DDBJ whole genome shotgun (WGS) entry which is preliminary data.</text>
</comment>
<evidence type="ECO:0000313" key="2">
    <source>
        <dbReference type="Proteomes" id="UP001281614"/>
    </source>
</evidence>